<dbReference type="PANTHER" id="PTHR15160">
    <property type="entry name" value="VON HIPPEL-LINDAU PROTEIN"/>
    <property type="match status" value="1"/>
</dbReference>
<dbReference type="EMBL" id="RDSM01000001">
    <property type="protein sequence ID" value="RXH56886.1"/>
    <property type="molecule type" value="Genomic_DNA"/>
</dbReference>
<keyword evidence="3" id="KW-1185">Reference proteome</keyword>
<dbReference type="PANTHER" id="PTHR15160:SF1">
    <property type="entry name" value="VON HIPPEL-LINDAU DISEASE TUMOR SUPPRESSOR"/>
    <property type="match status" value="1"/>
</dbReference>
<dbReference type="Pfam" id="PF02577">
    <property type="entry name" value="BFN_dom"/>
    <property type="match status" value="1"/>
</dbReference>
<evidence type="ECO:0000313" key="3">
    <source>
        <dbReference type="Proteomes" id="UP000289437"/>
    </source>
</evidence>
<dbReference type="GO" id="GO:0004518">
    <property type="term" value="F:nuclease activity"/>
    <property type="evidence" value="ECO:0007669"/>
    <property type="project" value="InterPro"/>
</dbReference>
<dbReference type="OrthoDB" id="9788698at2"/>
<proteinExistence type="predicted"/>
<evidence type="ECO:0000259" key="1">
    <source>
        <dbReference type="PROSITE" id="PS51658"/>
    </source>
</evidence>
<evidence type="ECO:0000313" key="2">
    <source>
        <dbReference type="EMBL" id="RXH56886.1"/>
    </source>
</evidence>
<feature type="domain" description="BFN" evidence="1">
    <location>
        <begin position="18"/>
        <end position="149"/>
    </location>
</feature>
<dbReference type="InterPro" id="IPR003729">
    <property type="entry name" value="Bi_nuclease_dom"/>
</dbReference>
<dbReference type="Gene3D" id="3.10.690.10">
    <property type="entry name" value="Bifunctional nuclease domain"/>
    <property type="match status" value="1"/>
</dbReference>
<dbReference type="InterPro" id="IPR036104">
    <property type="entry name" value="BFN_sf"/>
</dbReference>
<accession>A0A4Q0T5I9</accession>
<dbReference type="Proteomes" id="UP000289437">
    <property type="component" value="Unassembled WGS sequence"/>
</dbReference>
<dbReference type="RefSeq" id="WP_128911144.1">
    <property type="nucleotide sequence ID" value="NZ_RDSM01000001.1"/>
</dbReference>
<name>A0A4Q0T5I9_9BACT</name>
<sequence>MADELGLTTTRAAGSKTEVEMQIRGLMMDPVTNMPIVVLKDVDSDAVLPIWVGIFEANAIALELEKTATPRPMTHDLLRNMVRGLNGRINKVVVSEMRQDTFYAVVWMEQGGEMVTLDARPSDAIALALRSDCPIYVAQDVLERSRQVSDGAGNINADELRRWLENLNDDEMGRYKM</sequence>
<gene>
    <name evidence="2" type="ORF">GRAN_0196</name>
</gene>
<protein>
    <recommendedName>
        <fullName evidence="1">BFN domain-containing protein</fullName>
    </recommendedName>
</protein>
<dbReference type="SUPFAM" id="SSF103256">
    <property type="entry name" value="Hypothetical protein TM0160"/>
    <property type="match status" value="1"/>
</dbReference>
<reference evidence="3" key="2">
    <citation type="submission" date="2019-02" db="EMBL/GenBank/DDBJ databases">
        <title>Granulicella sibirica sp. nov., a psychrotolerant acidobacterium isolated from an organic soil layer in forested tundra, West Siberia.</title>
        <authorList>
            <person name="Oshkin I.Y."/>
            <person name="Kulichevskaya I.S."/>
            <person name="Rijpstra W.I.C."/>
            <person name="Sinninghe Damste J.S."/>
            <person name="Rakitin A.L."/>
            <person name="Ravin N.V."/>
            <person name="Dedysh S.N."/>
        </authorList>
    </citation>
    <scope>NUCLEOTIDE SEQUENCE [LARGE SCALE GENOMIC DNA]</scope>
    <source>
        <strain evidence="3">AF10</strain>
    </source>
</reference>
<comment type="caution">
    <text evidence="2">The sequence shown here is derived from an EMBL/GenBank/DDBJ whole genome shotgun (WGS) entry which is preliminary data.</text>
</comment>
<reference evidence="2 3" key="1">
    <citation type="submission" date="2018-11" db="EMBL/GenBank/DDBJ databases">
        <authorList>
            <person name="Mardanov A.V."/>
            <person name="Ravin N.V."/>
            <person name="Dedysh S.N."/>
        </authorList>
    </citation>
    <scope>NUCLEOTIDE SEQUENCE [LARGE SCALE GENOMIC DNA]</scope>
    <source>
        <strain evidence="2 3">AF10</strain>
    </source>
</reference>
<organism evidence="2 3">
    <name type="scientific">Granulicella sibirica</name>
    <dbReference type="NCBI Taxonomy" id="2479048"/>
    <lineage>
        <taxon>Bacteria</taxon>
        <taxon>Pseudomonadati</taxon>
        <taxon>Acidobacteriota</taxon>
        <taxon>Terriglobia</taxon>
        <taxon>Terriglobales</taxon>
        <taxon>Acidobacteriaceae</taxon>
        <taxon>Granulicella</taxon>
    </lineage>
</organism>
<dbReference type="PROSITE" id="PS51658">
    <property type="entry name" value="BFN"/>
    <property type="match status" value="1"/>
</dbReference>
<dbReference type="AlphaFoldDB" id="A0A4Q0T5I9"/>